<dbReference type="EMBL" id="BT142908">
    <property type="protein sequence ID" value="AFK42702.1"/>
    <property type="molecule type" value="mRNA"/>
</dbReference>
<name>I3SR10_MEDTR</name>
<reference evidence="1" key="1">
    <citation type="submission" date="2012-05" db="EMBL/GenBank/DDBJ databases">
        <authorList>
            <person name="Krishnakumar V."/>
            <person name="Cheung F."/>
            <person name="Xiao Y."/>
            <person name="Chan A."/>
            <person name="Moskal W.A."/>
            <person name="Town C.D."/>
        </authorList>
    </citation>
    <scope>NUCLEOTIDE SEQUENCE</scope>
</reference>
<protein>
    <submittedName>
        <fullName evidence="1">Uncharacterized protein</fullName>
    </submittedName>
</protein>
<accession>I3SR10</accession>
<proteinExistence type="evidence at transcript level"/>
<sequence length="32" mass="3866">MLKRIQLKTTQNPEDFIVSFNFADFSEEIFEK</sequence>
<evidence type="ECO:0000313" key="1">
    <source>
        <dbReference type="EMBL" id="AFK42702.1"/>
    </source>
</evidence>
<dbReference type="AlphaFoldDB" id="I3SR10"/>
<organism evidence="1">
    <name type="scientific">Medicago truncatula</name>
    <name type="common">Barrel medic</name>
    <name type="synonym">Medicago tribuloides</name>
    <dbReference type="NCBI Taxonomy" id="3880"/>
    <lineage>
        <taxon>Eukaryota</taxon>
        <taxon>Viridiplantae</taxon>
        <taxon>Streptophyta</taxon>
        <taxon>Embryophyta</taxon>
        <taxon>Tracheophyta</taxon>
        <taxon>Spermatophyta</taxon>
        <taxon>Magnoliopsida</taxon>
        <taxon>eudicotyledons</taxon>
        <taxon>Gunneridae</taxon>
        <taxon>Pentapetalae</taxon>
        <taxon>rosids</taxon>
        <taxon>fabids</taxon>
        <taxon>Fabales</taxon>
        <taxon>Fabaceae</taxon>
        <taxon>Papilionoideae</taxon>
        <taxon>50 kb inversion clade</taxon>
        <taxon>NPAAA clade</taxon>
        <taxon>Hologalegina</taxon>
        <taxon>IRL clade</taxon>
        <taxon>Trifolieae</taxon>
        <taxon>Medicago</taxon>
    </lineage>
</organism>